<dbReference type="Proteomes" id="UP000316759">
    <property type="component" value="Unassembled WGS sequence"/>
</dbReference>
<accession>A0A504YQQ0</accession>
<name>A0A504YQQ0_FASGI</name>
<evidence type="ECO:0000313" key="1">
    <source>
        <dbReference type="EMBL" id="TPP60140.1"/>
    </source>
</evidence>
<dbReference type="EMBL" id="SUNJ01009783">
    <property type="protein sequence ID" value="TPP60140.1"/>
    <property type="molecule type" value="Genomic_DNA"/>
</dbReference>
<organism evidence="1 2">
    <name type="scientific">Fasciola gigantica</name>
    <name type="common">Giant liver fluke</name>
    <dbReference type="NCBI Taxonomy" id="46835"/>
    <lineage>
        <taxon>Eukaryota</taxon>
        <taxon>Metazoa</taxon>
        <taxon>Spiralia</taxon>
        <taxon>Lophotrochozoa</taxon>
        <taxon>Platyhelminthes</taxon>
        <taxon>Trematoda</taxon>
        <taxon>Digenea</taxon>
        <taxon>Plagiorchiida</taxon>
        <taxon>Echinostomata</taxon>
        <taxon>Echinostomatoidea</taxon>
        <taxon>Fasciolidae</taxon>
        <taxon>Fasciola</taxon>
    </lineage>
</organism>
<keyword evidence="2" id="KW-1185">Reference proteome</keyword>
<proteinExistence type="predicted"/>
<protein>
    <submittedName>
        <fullName evidence="1">Uncharacterized protein</fullName>
    </submittedName>
</protein>
<evidence type="ECO:0000313" key="2">
    <source>
        <dbReference type="Proteomes" id="UP000316759"/>
    </source>
</evidence>
<reference evidence="1 2" key="1">
    <citation type="submission" date="2019-04" db="EMBL/GenBank/DDBJ databases">
        <title>Annotation for the trematode Fasciola gigantica.</title>
        <authorList>
            <person name="Choi Y.-J."/>
        </authorList>
    </citation>
    <scope>NUCLEOTIDE SEQUENCE [LARGE SCALE GENOMIC DNA]</scope>
    <source>
        <strain evidence="1">Uganda_cow_1</strain>
    </source>
</reference>
<dbReference type="AlphaFoldDB" id="A0A504YQQ0"/>
<sequence length="43" mass="5300">MYESRWRQKTWTVSVDHYQTNVTRRFFGFCGTKNRRRINKSSA</sequence>
<gene>
    <name evidence="1" type="ORF">FGIG_02353</name>
</gene>
<comment type="caution">
    <text evidence="1">The sequence shown here is derived from an EMBL/GenBank/DDBJ whole genome shotgun (WGS) entry which is preliminary data.</text>
</comment>